<dbReference type="Gene3D" id="1.10.1740.10">
    <property type="match status" value="1"/>
</dbReference>
<dbReference type="InterPro" id="IPR007627">
    <property type="entry name" value="RNA_pol_sigma70_r2"/>
</dbReference>
<dbReference type="InterPro" id="IPR013325">
    <property type="entry name" value="RNA_pol_sigma_r2"/>
</dbReference>
<evidence type="ECO:0000313" key="10">
    <source>
        <dbReference type="Proteomes" id="UP001595823"/>
    </source>
</evidence>
<feature type="region of interest" description="Disordered" evidence="6">
    <location>
        <begin position="177"/>
        <end position="215"/>
    </location>
</feature>
<feature type="domain" description="RNA polymerase sigma-70 region 2" evidence="7">
    <location>
        <begin position="8"/>
        <end position="73"/>
    </location>
</feature>
<dbReference type="Gene3D" id="1.10.10.10">
    <property type="entry name" value="Winged helix-like DNA-binding domain superfamily/Winged helix DNA-binding domain"/>
    <property type="match status" value="1"/>
</dbReference>
<accession>A0ABV8U2Z6</accession>
<dbReference type="Pfam" id="PF04542">
    <property type="entry name" value="Sigma70_r2"/>
    <property type="match status" value="1"/>
</dbReference>
<evidence type="ECO:0000259" key="7">
    <source>
        <dbReference type="Pfam" id="PF04542"/>
    </source>
</evidence>
<keyword evidence="5" id="KW-0804">Transcription</keyword>
<protein>
    <submittedName>
        <fullName evidence="9">Sigma-70 family RNA polymerase sigma factor</fullName>
    </submittedName>
</protein>
<keyword evidence="3" id="KW-0805">Transcription regulation</keyword>
<dbReference type="Proteomes" id="UP001595823">
    <property type="component" value="Unassembled WGS sequence"/>
</dbReference>
<comment type="subunit">
    <text evidence="2">Interacts transiently with the RNA polymerase catalytic core formed by RpoA, RpoB, RpoC and RpoZ (2 alpha, 1 beta, 1 beta' and 1 omega subunit) to form the RNA polymerase holoenzyme that can initiate transcription.</text>
</comment>
<dbReference type="InterPro" id="IPR013249">
    <property type="entry name" value="RNA_pol_sigma70_r4_t2"/>
</dbReference>
<comment type="similarity">
    <text evidence="1">Belongs to the sigma-70 factor family. ECF subfamily.</text>
</comment>
<dbReference type="InterPro" id="IPR014305">
    <property type="entry name" value="RNA_pol_sigma-G_actinobac"/>
</dbReference>
<dbReference type="EMBL" id="JBHSDK010000028">
    <property type="protein sequence ID" value="MFC4337144.1"/>
    <property type="molecule type" value="Genomic_DNA"/>
</dbReference>
<dbReference type="NCBIfam" id="NF006089">
    <property type="entry name" value="PRK08241.1"/>
    <property type="match status" value="1"/>
</dbReference>
<dbReference type="InterPro" id="IPR036388">
    <property type="entry name" value="WH-like_DNA-bd_sf"/>
</dbReference>
<dbReference type="SUPFAM" id="SSF54427">
    <property type="entry name" value="NTF2-like"/>
    <property type="match status" value="1"/>
</dbReference>
<dbReference type="SUPFAM" id="SSF88659">
    <property type="entry name" value="Sigma3 and sigma4 domains of RNA polymerase sigma factors"/>
    <property type="match status" value="1"/>
</dbReference>
<name>A0ABV8U2Z6_9ACTN</name>
<dbReference type="NCBIfam" id="TIGR02937">
    <property type="entry name" value="sigma70-ECF"/>
    <property type="match status" value="1"/>
</dbReference>
<reference evidence="10" key="1">
    <citation type="journal article" date="2019" name="Int. J. Syst. Evol. Microbiol.">
        <title>The Global Catalogue of Microorganisms (GCM) 10K type strain sequencing project: providing services to taxonomists for standard genome sequencing and annotation.</title>
        <authorList>
            <consortium name="The Broad Institute Genomics Platform"/>
            <consortium name="The Broad Institute Genome Sequencing Center for Infectious Disease"/>
            <person name="Wu L."/>
            <person name="Ma J."/>
        </authorList>
    </citation>
    <scope>NUCLEOTIDE SEQUENCE [LARGE SCALE GENOMIC DNA]</scope>
    <source>
        <strain evidence="10">IBRC-M 10908</strain>
    </source>
</reference>
<evidence type="ECO:0000256" key="5">
    <source>
        <dbReference type="ARBA" id="ARBA00023163"/>
    </source>
</evidence>
<evidence type="ECO:0000259" key="8">
    <source>
        <dbReference type="Pfam" id="PF08281"/>
    </source>
</evidence>
<feature type="compositionally biased region" description="Acidic residues" evidence="6">
    <location>
        <begin position="204"/>
        <end position="215"/>
    </location>
</feature>
<sequence>MSIDTAEFEPYRRELRAYAYRMLGSASEAEDAVQETFIKAWKRSESFEGRSSLRTWLYKIATNVCLDMSKAVQRRIRPMDLRSAGSPDQNPLETMNPEATWLTPAPDSWMADPSTSAESRESVRLAFVSAVQHLPARQRAALIMREVLAFSAKETADTLDLSASAVNSALQRARATMEEVRSVSPTPQVAAKSRSGAGASEPSGDPDEDGESDAELAESYAKAFEAFDIDRLKTLLHRDVVMSMPPLELWLRGPRHFGEFLHGPGNACEGSKLVPISANGSIAFGHYKPSGNDDGLLTPWSITVLETEGGVITGLNYFLDTQTLFPLFDLKPTLAA</sequence>
<dbReference type="SUPFAM" id="SSF88946">
    <property type="entry name" value="Sigma2 domain of RNA polymerase sigma factors"/>
    <property type="match status" value="1"/>
</dbReference>
<dbReference type="Gene3D" id="3.10.450.50">
    <property type="match status" value="1"/>
</dbReference>
<gene>
    <name evidence="9" type="ORF">ACFPET_18225</name>
</gene>
<dbReference type="InterPro" id="IPR014284">
    <property type="entry name" value="RNA_pol_sigma-70_dom"/>
</dbReference>
<evidence type="ECO:0000256" key="3">
    <source>
        <dbReference type="ARBA" id="ARBA00023015"/>
    </source>
</evidence>
<dbReference type="NCBIfam" id="TIGR02960">
    <property type="entry name" value="SigX5"/>
    <property type="match status" value="1"/>
</dbReference>
<feature type="domain" description="RNA polymerase sigma factor 70 region 4 type 2" evidence="8">
    <location>
        <begin position="125"/>
        <end position="177"/>
    </location>
</feature>
<keyword evidence="10" id="KW-1185">Reference proteome</keyword>
<dbReference type="RefSeq" id="WP_380623795.1">
    <property type="nucleotide sequence ID" value="NZ_JBHSDK010000028.1"/>
</dbReference>
<dbReference type="InterPro" id="IPR032710">
    <property type="entry name" value="NTF2-like_dom_sf"/>
</dbReference>
<dbReference type="CDD" id="cd06171">
    <property type="entry name" value="Sigma70_r4"/>
    <property type="match status" value="1"/>
</dbReference>
<evidence type="ECO:0000313" key="9">
    <source>
        <dbReference type="EMBL" id="MFC4337144.1"/>
    </source>
</evidence>
<feature type="region of interest" description="Disordered" evidence="6">
    <location>
        <begin position="81"/>
        <end position="116"/>
    </location>
</feature>
<comment type="caution">
    <text evidence="9">The sequence shown here is derived from an EMBL/GenBank/DDBJ whole genome shotgun (WGS) entry which is preliminary data.</text>
</comment>
<dbReference type="PANTHER" id="PTHR43133:SF65">
    <property type="entry name" value="ECF RNA POLYMERASE SIGMA FACTOR SIGG"/>
    <property type="match status" value="1"/>
</dbReference>
<evidence type="ECO:0000256" key="4">
    <source>
        <dbReference type="ARBA" id="ARBA00023082"/>
    </source>
</evidence>
<dbReference type="InterPro" id="IPR039425">
    <property type="entry name" value="RNA_pol_sigma-70-like"/>
</dbReference>
<evidence type="ECO:0000256" key="1">
    <source>
        <dbReference type="ARBA" id="ARBA00010641"/>
    </source>
</evidence>
<proteinExistence type="inferred from homology"/>
<evidence type="ECO:0000256" key="2">
    <source>
        <dbReference type="ARBA" id="ARBA00011344"/>
    </source>
</evidence>
<dbReference type="PANTHER" id="PTHR43133">
    <property type="entry name" value="RNA POLYMERASE ECF-TYPE SIGMA FACTO"/>
    <property type="match status" value="1"/>
</dbReference>
<keyword evidence="4" id="KW-0731">Sigma factor</keyword>
<organism evidence="9 10">
    <name type="scientific">Salininema proteolyticum</name>
    <dbReference type="NCBI Taxonomy" id="1607685"/>
    <lineage>
        <taxon>Bacteria</taxon>
        <taxon>Bacillati</taxon>
        <taxon>Actinomycetota</taxon>
        <taxon>Actinomycetes</taxon>
        <taxon>Glycomycetales</taxon>
        <taxon>Glycomycetaceae</taxon>
        <taxon>Salininema</taxon>
    </lineage>
</organism>
<dbReference type="Pfam" id="PF08281">
    <property type="entry name" value="Sigma70_r4_2"/>
    <property type="match status" value="1"/>
</dbReference>
<dbReference type="InterPro" id="IPR013324">
    <property type="entry name" value="RNA_pol_sigma_r3/r4-like"/>
</dbReference>
<evidence type="ECO:0000256" key="6">
    <source>
        <dbReference type="SAM" id="MobiDB-lite"/>
    </source>
</evidence>